<dbReference type="Proteomes" id="UP000481852">
    <property type="component" value="Unassembled WGS sequence"/>
</dbReference>
<keyword evidence="1" id="KW-0812">Transmembrane</keyword>
<comment type="caution">
    <text evidence="2">The sequence shown here is derived from an EMBL/GenBank/DDBJ whole genome shotgun (WGS) entry which is preliminary data.</text>
</comment>
<dbReference type="AlphaFoldDB" id="A0A6L5X1S3"/>
<dbReference type="EMBL" id="VULZ01000001">
    <property type="protein sequence ID" value="MSS13585.1"/>
    <property type="molecule type" value="Genomic_DNA"/>
</dbReference>
<dbReference type="Pfam" id="PF11391">
    <property type="entry name" value="DUF2798"/>
    <property type="match status" value="2"/>
</dbReference>
<feature type="transmembrane region" description="Helical" evidence="1">
    <location>
        <begin position="9"/>
        <end position="32"/>
    </location>
</feature>
<feature type="transmembrane region" description="Helical" evidence="1">
    <location>
        <begin position="82"/>
        <end position="107"/>
    </location>
</feature>
<evidence type="ECO:0000313" key="2">
    <source>
        <dbReference type="EMBL" id="MSS13585.1"/>
    </source>
</evidence>
<proteinExistence type="predicted"/>
<organism evidence="2 3">
    <name type="scientific">Porcincola intestinalis</name>
    <dbReference type="NCBI Taxonomy" id="2606632"/>
    <lineage>
        <taxon>Bacteria</taxon>
        <taxon>Bacillati</taxon>
        <taxon>Bacillota</taxon>
        <taxon>Clostridia</taxon>
        <taxon>Lachnospirales</taxon>
        <taxon>Lachnospiraceae</taxon>
        <taxon>Porcincola</taxon>
    </lineage>
</organism>
<gene>
    <name evidence="2" type="ORF">FYJ35_00715</name>
</gene>
<name>A0A6L5X1S3_9FIRM</name>
<dbReference type="RefSeq" id="WP_154521673.1">
    <property type="nucleotide sequence ID" value="NZ_JAXEDB010000197.1"/>
</dbReference>
<reference evidence="2 3" key="1">
    <citation type="submission" date="2019-08" db="EMBL/GenBank/DDBJ databases">
        <title>In-depth cultivation of the pig gut microbiome towards novel bacterial diversity and tailored functional studies.</title>
        <authorList>
            <person name="Wylensek D."/>
            <person name="Hitch T.C.A."/>
            <person name="Clavel T."/>
        </authorList>
    </citation>
    <scope>NUCLEOTIDE SEQUENCE [LARGE SCALE GENOMIC DNA]</scope>
    <source>
        <strain evidence="2 3">Oil+RF-744-WCA-WT-11</strain>
    </source>
</reference>
<feature type="transmembrane region" description="Helical" evidence="1">
    <location>
        <begin position="38"/>
        <end position="61"/>
    </location>
</feature>
<evidence type="ECO:0000256" key="1">
    <source>
        <dbReference type="SAM" id="Phobius"/>
    </source>
</evidence>
<keyword evidence="1" id="KW-0472">Membrane</keyword>
<keyword evidence="3" id="KW-1185">Reference proteome</keyword>
<keyword evidence="1" id="KW-1133">Transmembrane helix</keyword>
<sequence>MPENKLENFVFTVIMAFLMVYAMICYNIALNIGGMQDAVFLMAFGELRIMWPVAIVLELFVMERPVMALTQRVMTDGMPFIMILLIRCSLTVCLMCPAMSFVATLLFKDYQEAGLVGVWLQTAALNFPMALCWQIFFAGPAGRGIFRCLCSFWRKRRSAR</sequence>
<evidence type="ECO:0000313" key="3">
    <source>
        <dbReference type="Proteomes" id="UP000481852"/>
    </source>
</evidence>
<dbReference type="InterPro" id="IPR021529">
    <property type="entry name" value="DUF2798"/>
</dbReference>
<accession>A0A6L5X1S3</accession>
<protein>
    <submittedName>
        <fullName evidence="2">DUF2798 domain-containing protein</fullName>
    </submittedName>
</protein>